<organism evidence="2 3">
    <name type="scientific">Paraburkholderia tagetis</name>
    <dbReference type="NCBI Taxonomy" id="2913261"/>
    <lineage>
        <taxon>Bacteria</taxon>
        <taxon>Pseudomonadati</taxon>
        <taxon>Pseudomonadota</taxon>
        <taxon>Betaproteobacteria</taxon>
        <taxon>Burkholderiales</taxon>
        <taxon>Burkholderiaceae</taxon>
        <taxon>Paraburkholderia</taxon>
    </lineage>
</organism>
<sequence>MNTYTQSDFEMAHAIRTAICIVFGVLFAVAVLINVLGQPLINVLFPFWN</sequence>
<dbReference type="AlphaFoldDB" id="A0A9X1RMG3"/>
<keyword evidence="3" id="KW-1185">Reference proteome</keyword>
<feature type="transmembrane region" description="Helical" evidence="1">
    <location>
        <begin position="14"/>
        <end position="36"/>
    </location>
</feature>
<dbReference type="EMBL" id="JAKLJA010000001">
    <property type="protein sequence ID" value="MCG5072242.1"/>
    <property type="molecule type" value="Genomic_DNA"/>
</dbReference>
<dbReference type="Proteomes" id="UP001139308">
    <property type="component" value="Unassembled WGS sequence"/>
</dbReference>
<accession>A0A9X1RMG3</accession>
<reference evidence="2" key="1">
    <citation type="submission" date="2022-01" db="EMBL/GenBank/DDBJ databases">
        <title>Genome sequence and assembly of Parabukholderia sp. RG36.</title>
        <authorList>
            <person name="Chhetri G."/>
        </authorList>
    </citation>
    <scope>NUCLEOTIDE SEQUENCE</scope>
    <source>
        <strain evidence="2">RG36</strain>
    </source>
</reference>
<proteinExistence type="predicted"/>
<keyword evidence="1" id="KW-0812">Transmembrane</keyword>
<gene>
    <name evidence="2" type="ORF">L5014_02505</name>
</gene>
<comment type="caution">
    <text evidence="2">The sequence shown here is derived from an EMBL/GenBank/DDBJ whole genome shotgun (WGS) entry which is preliminary data.</text>
</comment>
<evidence type="ECO:0000313" key="2">
    <source>
        <dbReference type="EMBL" id="MCG5072242.1"/>
    </source>
</evidence>
<keyword evidence="1" id="KW-1133">Transmembrane helix</keyword>
<dbReference type="RefSeq" id="WP_238461993.1">
    <property type="nucleotide sequence ID" value="NZ_JAKLJA010000001.1"/>
</dbReference>
<name>A0A9X1RMG3_9BURK</name>
<keyword evidence="1" id="KW-0472">Membrane</keyword>
<evidence type="ECO:0000313" key="3">
    <source>
        <dbReference type="Proteomes" id="UP001139308"/>
    </source>
</evidence>
<protein>
    <submittedName>
        <fullName evidence="2">Uncharacterized protein</fullName>
    </submittedName>
</protein>
<evidence type="ECO:0000256" key="1">
    <source>
        <dbReference type="SAM" id="Phobius"/>
    </source>
</evidence>